<comment type="caution">
    <text evidence="1">The sequence shown here is derived from an EMBL/GenBank/DDBJ whole genome shotgun (WGS) entry which is preliminary data.</text>
</comment>
<dbReference type="AlphaFoldDB" id="A0A5R8PB96"/>
<protein>
    <recommendedName>
        <fullName evidence="3">TetR family transcriptional regulator</fullName>
    </recommendedName>
</protein>
<evidence type="ECO:0000313" key="1">
    <source>
        <dbReference type="EMBL" id="TLG07816.1"/>
    </source>
</evidence>
<organism evidence="1 2">
    <name type="scientific">Nocardia cyriacigeorgica</name>
    <dbReference type="NCBI Taxonomy" id="135487"/>
    <lineage>
        <taxon>Bacteria</taxon>
        <taxon>Bacillati</taxon>
        <taxon>Actinomycetota</taxon>
        <taxon>Actinomycetes</taxon>
        <taxon>Mycobacteriales</taxon>
        <taxon>Nocardiaceae</taxon>
        <taxon>Nocardia</taxon>
    </lineage>
</organism>
<sequence length="94" mass="10518">MDHGDDRNAVEIGIIQDVIDTVERRLRAYEGRGRQVVVPRSHVYAAVLHRVITSARELWYRPTLDGAEVLDQLLDGGCGSLLDELLRDYLASAS</sequence>
<dbReference type="Proteomes" id="UP000308349">
    <property type="component" value="Unassembled WGS sequence"/>
</dbReference>
<dbReference type="OrthoDB" id="4555765at2"/>
<accession>A0A5R8PB96</accession>
<gene>
    <name evidence="1" type="ORF">FEK35_17685</name>
</gene>
<evidence type="ECO:0008006" key="3">
    <source>
        <dbReference type="Google" id="ProtNLM"/>
    </source>
</evidence>
<dbReference type="EMBL" id="VBUU01000018">
    <property type="protein sequence ID" value="TLG07816.1"/>
    <property type="molecule type" value="Genomic_DNA"/>
</dbReference>
<evidence type="ECO:0000313" key="2">
    <source>
        <dbReference type="Proteomes" id="UP000308349"/>
    </source>
</evidence>
<name>A0A5R8PB96_9NOCA</name>
<dbReference type="RefSeq" id="WP_138457097.1">
    <property type="nucleotide sequence ID" value="NZ_VBUU01000018.1"/>
</dbReference>
<proteinExistence type="predicted"/>
<reference evidence="1 2" key="1">
    <citation type="submission" date="2019-05" db="EMBL/GenBank/DDBJ databases">
        <title>Genomes sequences of two Nocardia cyriacigeorgica environmental isolates, type strains Nocardia asteroides ATCC 19247 and Nocardia cyriacigeorgica DSM 44484.</title>
        <authorList>
            <person name="Vautrin F."/>
            <person name="Bergeron E."/>
            <person name="Dubost A."/>
            <person name="Abrouk D."/>
            <person name="Rodriguez Nava V."/>
            <person name="Pujic P."/>
        </authorList>
    </citation>
    <scope>NUCLEOTIDE SEQUENCE [LARGE SCALE GENOMIC DNA]</scope>
    <source>
        <strain evidence="1 2">EML 1456</strain>
    </source>
</reference>